<dbReference type="PANTHER" id="PTHR30168:SF0">
    <property type="entry name" value="INNER MEMBRANE PROTEIN"/>
    <property type="match status" value="1"/>
</dbReference>
<keyword evidence="4 6" id="KW-0472">Membrane</keyword>
<sequence>MRLDDFKPSSNVEDRRGMNFPGGGGGLGIGTVIVVGLLGWALGINPMTLLGGLEALQGSGQQQTTQGRKGPPDDQVAQFAAKVLATTEQVWTDQFRQQGRTYTKPTMVLFSGRVQSACGDASAAVGPFYCPVDQKIYLDLDFFRELATRFGAPGDFASAYVIAHEVGHHVQNLIGILPKLQQAQRNAATQREANGISVRSELMADCLAGVWANHANADYRVLEPGDVDEGMKAAAAVGDDRLQRQATGTVVRDNFTHGSSQQRVTWFMRGLKAGNMNQCNTLQGTP</sequence>
<dbReference type="InterPro" id="IPR007343">
    <property type="entry name" value="Uncharacterised_pept_Zn_put"/>
</dbReference>
<dbReference type="eggNOG" id="COG2321">
    <property type="taxonomic scope" value="Bacteria"/>
</dbReference>
<evidence type="ECO:0000256" key="3">
    <source>
        <dbReference type="ARBA" id="ARBA00022989"/>
    </source>
</evidence>
<evidence type="ECO:0000256" key="6">
    <source>
        <dbReference type="SAM" id="Phobius"/>
    </source>
</evidence>
<dbReference type="GO" id="GO:0016020">
    <property type="term" value="C:membrane"/>
    <property type="evidence" value="ECO:0007669"/>
    <property type="project" value="UniProtKB-SubCell"/>
</dbReference>
<dbReference type="AlphaFoldDB" id="A8I6E9"/>
<evidence type="ECO:0000256" key="5">
    <source>
        <dbReference type="SAM" id="MobiDB-lite"/>
    </source>
</evidence>
<evidence type="ECO:0000313" key="8">
    <source>
        <dbReference type="Proteomes" id="UP000000270"/>
    </source>
</evidence>
<feature type="transmembrane region" description="Helical" evidence="6">
    <location>
        <begin position="20"/>
        <end position="42"/>
    </location>
</feature>
<dbReference type="Proteomes" id="UP000000270">
    <property type="component" value="Chromosome"/>
</dbReference>
<dbReference type="Pfam" id="PF04228">
    <property type="entry name" value="Zn_peptidase"/>
    <property type="match status" value="1"/>
</dbReference>
<dbReference type="STRING" id="438753.AZC_2399"/>
<reference evidence="7 8" key="5">
    <citation type="journal article" date="2010" name="Appl. Environ. Microbiol.">
        <title>phrR-like gene praR of Azorhizobium caulinodans ORS571 is essential for symbiosis with Sesbania rostrata and is involved in expression of reb genes.</title>
        <authorList>
            <person name="Akiba N."/>
            <person name="Aono T."/>
            <person name="Toyazaki H."/>
            <person name="Sato S."/>
            <person name="Oyaizu H."/>
        </authorList>
    </citation>
    <scope>NUCLEOTIDE SEQUENCE [LARGE SCALE GENOMIC DNA]</scope>
    <source>
        <strain evidence="8">ATCC 43989 / DSM 5975 / JCM 20966 / LMG 6465 / NBRC 14845 / NCIMB 13405 / ORS 571</strain>
    </source>
</reference>
<comment type="subcellular location">
    <subcellularLocation>
        <location evidence="1">Membrane</location>
        <topology evidence="1">Single-pass membrane protein</topology>
    </subcellularLocation>
</comment>
<gene>
    <name evidence="7" type="ordered locus">AZC_2399</name>
</gene>
<dbReference type="PANTHER" id="PTHR30168">
    <property type="entry name" value="PUTATIVE MEMBRANE PROTEIN YPFJ"/>
    <property type="match status" value="1"/>
</dbReference>
<organism evidence="7 8">
    <name type="scientific">Azorhizobium caulinodans (strain ATCC 43989 / DSM 5975 / JCM 20966 / LMG 6465 / NBRC 14845 / NCIMB 13405 / ORS 571)</name>
    <dbReference type="NCBI Taxonomy" id="438753"/>
    <lineage>
        <taxon>Bacteria</taxon>
        <taxon>Pseudomonadati</taxon>
        <taxon>Pseudomonadota</taxon>
        <taxon>Alphaproteobacteria</taxon>
        <taxon>Hyphomicrobiales</taxon>
        <taxon>Xanthobacteraceae</taxon>
        <taxon>Azorhizobium</taxon>
    </lineage>
</organism>
<keyword evidence="3 6" id="KW-1133">Transmembrane helix</keyword>
<evidence type="ECO:0000256" key="2">
    <source>
        <dbReference type="ARBA" id="ARBA00022692"/>
    </source>
</evidence>
<name>A8I6E9_AZOC5</name>
<reference evidence="8" key="2">
    <citation type="submission" date="2007-04" db="EMBL/GenBank/DDBJ databases">
        <title>Complete genome sequence of the nitrogen-fixing bacterium Azorhizobium caulinodans ORS571.</title>
        <authorList>
            <person name="Lee K.B."/>
            <person name="Backer P.D."/>
            <person name="Aono T."/>
            <person name="Liu C.T."/>
            <person name="Suzuki S."/>
            <person name="Suzuki T."/>
            <person name="Kaneko T."/>
            <person name="Yamada M."/>
            <person name="Tabata S."/>
            <person name="Kupfer D.M."/>
            <person name="Najar F.Z."/>
            <person name="Wiley G.B."/>
            <person name="Roe B."/>
            <person name="Binnewies T."/>
            <person name="Ussery D."/>
            <person name="Vereecke D."/>
            <person name="Gevers D."/>
            <person name="Holsters M."/>
            <person name="Oyaizu H."/>
        </authorList>
    </citation>
    <scope>NUCLEOTIDE SEQUENCE [LARGE SCALE GENOMIC DNA]</scope>
    <source>
        <strain evidence="8">ATCC 43989 / DSM 5975 / JCM 20966 / LMG 6465 / NBRC 14845 / NCIMB 13405 / ORS 571</strain>
    </source>
</reference>
<feature type="compositionally biased region" description="Basic and acidic residues" evidence="5">
    <location>
        <begin position="1"/>
        <end position="17"/>
    </location>
</feature>
<reference evidence="7 8" key="1">
    <citation type="journal article" date="2007" name="Appl. Environ. Microbiol.">
        <title>Rhizobial factors required for stem nodule maturation and maintenance in Sesbania rostrata-Azorhizobium caulinodans ORS571 symbiosis.</title>
        <authorList>
            <person name="Suzuki S."/>
            <person name="Aono T."/>
            <person name="Lee KB."/>
            <person name="Suzuki T."/>
            <person name="Liu CT."/>
            <person name="Miwa H."/>
            <person name="Wakao S."/>
            <person name="Iki T."/>
            <person name="Oyaizu H."/>
        </authorList>
    </citation>
    <scope>NUCLEOTIDE SEQUENCE [LARGE SCALE GENOMIC DNA]</scope>
    <source>
        <strain evidence="8">ATCC 43989 / DSM 5975 / JCM 20966 / LMG 6465 / NBRC 14845 / NCIMB 13405 / ORS 571</strain>
    </source>
</reference>
<reference evidence="7 8" key="4">
    <citation type="journal article" date="2009" name="Appl. Environ. Microbiol.">
        <title>Comparative genome-wide transcriptional profiling of Azorhizobium caulinodans ORS571 grown under free-living and symbiotic conditions.</title>
        <authorList>
            <person name="Tsukada S."/>
            <person name="Aono T."/>
            <person name="Akiba N."/>
            <person name="Lee KB."/>
            <person name="Liu CT."/>
            <person name="Toyazaki H."/>
            <person name="Oyaizu H."/>
        </authorList>
    </citation>
    <scope>NUCLEOTIDE SEQUENCE [LARGE SCALE GENOMIC DNA]</scope>
    <source>
        <strain evidence="8">ATCC 43989 / DSM 5975 / JCM 20966 / LMG 6465 / NBRC 14845 / NCIMB 13405 / ORS 571</strain>
    </source>
</reference>
<reference evidence="7 8" key="3">
    <citation type="journal article" date="2008" name="BMC Genomics">
        <title>The genome of the versatile nitrogen fixer Azorhizobium caulinodans ORS571.</title>
        <authorList>
            <person name="Lee KB."/>
            <person name="Backer P.D."/>
            <person name="Aono T."/>
            <person name="Liu CT."/>
            <person name="Suzuki S."/>
            <person name="Suzuki T."/>
            <person name="Kaneko T."/>
            <person name="Yamada M."/>
            <person name="Tabata S."/>
            <person name="Kupfer D.M."/>
            <person name="Najar F.Z."/>
            <person name="Wiley G.B."/>
            <person name="Roe B."/>
            <person name="Binnewies T.T."/>
            <person name="Ussery D.W."/>
            <person name="D'Haeze W."/>
            <person name="Herder J.D."/>
            <person name="Gevers D."/>
            <person name="Vereecke D."/>
            <person name="Holsters M."/>
            <person name="Oyaizu H."/>
        </authorList>
    </citation>
    <scope>NUCLEOTIDE SEQUENCE [LARGE SCALE GENOMIC DNA]</scope>
    <source>
        <strain evidence="8">ATCC 43989 / DSM 5975 / JCM 20966 / LMG 6465 / NBRC 14845 / NCIMB 13405 / ORS 571</strain>
    </source>
</reference>
<dbReference type="KEGG" id="azc:AZC_2399"/>
<dbReference type="HOGENOM" id="CLU_059329_0_0_5"/>
<keyword evidence="8" id="KW-1185">Reference proteome</keyword>
<proteinExistence type="predicted"/>
<evidence type="ECO:0000256" key="4">
    <source>
        <dbReference type="ARBA" id="ARBA00023136"/>
    </source>
</evidence>
<reference evidence="7 8" key="6">
    <citation type="journal article" date="2011" name="Appl. Environ. Microbiol.">
        <title>Involvement of the azorhizobial chromosome partition gene (parA) in the onset of bacteroid differentiation during Sesbania rostrata stem nodule development.</title>
        <authorList>
            <person name="Liu CT."/>
            <person name="Lee KB."/>
            <person name="Wang YS."/>
            <person name="Peng MH."/>
            <person name="Lee KT."/>
            <person name="Suzuki S."/>
            <person name="Suzuki T."/>
            <person name="Oyaizu H."/>
        </authorList>
    </citation>
    <scope>NUCLEOTIDE SEQUENCE [LARGE SCALE GENOMIC DNA]</scope>
    <source>
        <strain evidence="8">ATCC 43989 / DSM 5975 / JCM 20966 / LMG 6465 / NBRC 14845 / NCIMB 13405 / ORS 571</strain>
    </source>
</reference>
<protein>
    <submittedName>
        <fullName evidence="7">Putative neutral zinc metallopeptidase</fullName>
    </submittedName>
</protein>
<feature type="region of interest" description="Disordered" evidence="5">
    <location>
        <begin position="1"/>
        <end position="21"/>
    </location>
</feature>
<keyword evidence="2 6" id="KW-0812">Transmembrane</keyword>
<evidence type="ECO:0000313" key="7">
    <source>
        <dbReference type="EMBL" id="BAF88397.1"/>
    </source>
</evidence>
<evidence type="ECO:0000256" key="1">
    <source>
        <dbReference type="ARBA" id="ARBA00004167"/>
    </source>
</evidence>
<accession>A8I6E9</accession>
<dbReference type="EMBL" id="AP009384">
    <property type="protein sequence ID" value="BAF88397.1"/>
    <property type="molecule type" value="Genomic_DNA"/>
</dbReference>
<dbReference type="RefSeq" id="WP_012170925.1">
    <property type="nucleotide sequence ID" value="NC_009937.1"/>
</dbReference>